<accession>A0A0D8HKS3</accession>
<sequence>MTTLTSRRSFVQPSTGQVILIQGFESLADSRIWVEKFVSYYNYHHRHSALKFVTPHDVHEGNHMEVLSKRAELYEKAREPSPRRWANSKVRDWSLTWREHGPHHREIDRSLVKV</sequence>
<keyword evidence="2" id="KW-1185">Reference proteome</keyword>
<name>A0A0D8HKS3_9ACTN</name>
<gene>
    <name evidence="1" type="ORF">AXFE_06080</name>
</gene>
<evidence type="ECO:0000313" key="1">
    <source>
        <dbReference type="EMBL" id="KJF18528.1"/>
    </source>
</evidence>
<evidence type="ECO:0000313" key="2">
    <source>
        <dbReference type="Proteomes" id="UP000032360"/>
    </source>
</evidence>
<dbReference type="EMBL" id="JXYS01000014">
    <property type="protein sequence ID" value="KJF18528.1"/>
    <property type="molecule type" value="Genomic_DNA"/>
</dbReference>
<comment type="caution">
    <text evidence="1">The sequence shown here is derived from an EMBL/GenBank/DDBJ whole genome shotgun (WGS) entry which is preliminary data.</text>
</comment>
<proteinExistence type="predicted"/>
<dbReference type="RefSeq" id="WP_052604392.1">
    <property type="nucleotide sequence ID" value="NZ_JXYS01000014.1"/>
</dbReference>
<reference evidence="1 2" key="1">
    <citation type="submission" date="2015-01" db="EMBL/GenBank/DDBJ databases">
        <title>Draft genome of the acidophilic iron oxidizer Acidithrix ferrooxidans strain Py-F3.</title>
        <authorList>
            <person name="Poehlein A."/>
            <person name="Eisen S."/>
            <person name="Schloemann M."/>
            <person name="Johnson B.D."/>
            <person name="Daniel R."/>
            <person name="Muehling M."/>
        </authorList>
    </citation>
    <scope>NUCLEOTIDE SEQUENCE [LARGE SCALE GENOMIC DNA]</scope>
    <source>
        <strain evidence="1 2">Py-F3</strain>
    </source>
</reference>
<organism evidence="1 2">
    <name type="scientific">Acidithrix ferrooxidans</name>
    <dbReference type="NCBI Taxonomy" id="1280514"/>
    <lineage>
        <taxon>Bacteria</taxon>
        <taxon>Bacillati</taxon>
        <taxon>Actinomycetota</taxon>
        <taxon>Acidimicrobiia</taxon>
        <taxon>Acidimicrobiales</taxon>
        <taxon>Acidimicrobiaceae</taxon>
        <taxon>Acidithrix</taxon>
    </lineage>
</organism>
<dbReference type="AlphaFoldDB" id="A0A0D8HKS3"/>
<dbReference type="STRING" id="1280514.AXFE_06080"/>
<dbReference type="InterPro" id="IPR012337">
    <property type="entry name" value="RNaseH-like_sf"/>
</dbReference>
<protein>
    <submittedName>
        <fullName evidence="1">Uncharacterized protein</fullName>
    </submittedName>
</protein>
<dbReference type="Proteomes" id="UP000032360">
    <property type="component" value="Unassembled WGS sequence"/>
</dbReference>
<dbReference type="SUPFAM" id="SSF53098">
    <property type="entry name" value="Ribonuclease H-like"/>
    <property type="match status" value="1"/>
</dbReference>
<dbReference type="OrthoDB" id="52928at2"/>